<feature type="region of interest" description="Disordered" evidence="1">
    <location>
        <begin position="34"/>
        <end position="81"/>
    </location>
</feature>
<dbReference type="eggNOG" id="COG5434">
    <property type="taxonomic scope" value="Bacteria"/>
</dbReference>
<reference evidence="5" key="1">
    <citation type="submission" date="2016-10" db="EMBL/GenBank/DDBJ databases">
        <authorList>
            <person name="Varghese N."/>
        </authorList>
    </citation>
    <scope>NUCLEOTIDE SEQUENCE [LARGE SCALE GENOMIC DNA]</scope>
    <source>
        <strain evidence="5">DSM 20406</strain>
    </source>
</reference>
<evidence type="ECO:0000256" key="3">
    <source>
        <dbReference type="SAM" id="SignalP"/>
    </source>
</evidence>
<dbReference type="Gene3D" id="2.160.20.20">
    <property type="match status" value="1"/>
</dbReference>
<evidence type="ECO:0000313" key="4">
    <source>
        <dbReference type="EMBL" id="SEJ14357.1"/>
    </source>
</evidence>
<sequence>MQRKTKNIIAAVTLTGLLALTAATMYLSKSNTKVTSNQLEAPPNNSSDTNNAQSSNSSNAVPPNGNSPSMPNGSIKGNMPRTKHTKILPTGYYVAFGAESLSIALVVVYLIISKGNKKTFKEVMGNKDRVVAGILAAILMTAGESYVTKHYLVNIENGHLAQRNTTNASSSTTVTSTKTVNNASSTKSDESAVLVKSGGKATITGKVTKSGDATNTESSEFNGVNAAILVQKNGTATIKNATIQTTGKASNAVFASGSSSKITITNSTITTTGSSGARGLDATYGGTIVGKNLKVTTQGASSAALATDRGEGSVTVDHSTLETNGKGSPVIYSTGKITLTNSKGNANGSQNVVVEGKNSATITNSTLSASGVGNRNNVDNAGVMLYQSMSGDAGNGTANFTSTNSTLSIRSTSSVYKSAPMFFVTNTSAIVNLKNTTLNFGSGILMSIKATSEWGNNGHNGGNVTLNADSQTLNGAINLDKLSTLTFNLKNGSKYTGQINSDQSAKSVKLTLDASSKTTLTGDTYVSSLEDADSTYSNINFNGYKLYVNGKALNA</sequence>
<evidence type="ECO:0000256" key="2">
    <source>
        <dbReference type="SAM" id="Phobius"/>
    </source>
</evidence>
<feature type="transmembrane region" description="Helical" evidence="2">
    <location>
        <begin position="92"/>
        <end position="112"/>
    </location>
</feature>
<dbReference type="AlphaFoldDB" id="A0A1H6WJP5"/>
<dbReference type="EMBL" id="FNYK01000063">
    <property type="protein sequence ID" value="SEJ14357.1"/>
    <property type="molecule type" value="Genomic_DNA"/>
</dbReference>
<dbReference type="RefSeq" id="WP_074732632.1">
    <property type="nucleotide sequence ID" value="NZ_FNYK01000063.1"/>
</dbReference>
<gene>
    <name evidence="4" type="ORF">SAMN04487834_10634</name>
</gene>
<accession>A0A1H6WJP5</accession>
<protein>
    <submittedName>
        <fullName evidence="4">Uncharacterized protein</fullName>
    </submittedName>
</protein>
<keyword evidence="2" id="KW-1133">Transmembrane helix</keyword>
<dbReference type="InterPro" id="IPR012332">
    <property type="entry name" value="Autotransporter_pectin_lyase_C"/>
</dbReference>
<proteinExistence type="predicted"/>
<keyword evidence="2" id="KW-0812">Transmembrane</keyword>
<dbReference type="STRING" id="322505.SAMN04487836_1465"/>
<feature type="region of interest" description="Disordered" evidence="1">
    <location>
        <begin position="164"/>
        <end position="185"/>
    </location>
</feature>
<keyword evidence="5" id="KW-1185">Reference proteome</keyword>
<feature type="compositionally biased region" description="Low complexity" evidence="1">
    <location>
        <begin position="44"/>
        <end position="74"/>
    </location>
</feature>
<keyword evidence="3" id="KW-0732">Signal</keyword>
<name>A0A1H6WJP5_9FIRM</name>
<evidence type="ECO:0000256" key="1">
    <source>
        <dbReference type="SAM" id="MobiDB-lite"/>
    </source>
</evidence>
<dbReference type="OrthoDB" id="355208at2"/>
<dbReference type="Proteomes" id="UP000183028">
    <property type="component" value="Unassembled WGS sequence"/>
</dbReference>
<evidence type="ECO:0000313" key="5">
    <source>
        <dbReference type="Proteomes" id="UP000183028"/>
    </source>
</evidence>
<feature type="chain" id="PRO_5038793165" evidence="3">
    <location>
        <begin position="23"/>
        <end position="555"/>
    </location>
</feature>
<keyword evidence="2" id="KW-0472">Membrane</keyword>
<organism evidence="4 5">
    <name type="scientific">Sharpea azabuensis</name>
    <dbReference type="NCBI Taxonomy" id="322505"/>
    <lineage>
        <taxon>Bacteria</taxon>
        <taxon>Bacillati</taxon>
        <taxon>Bacillota</taxon>
        <taxon>Erysipelotrichia</taxon>
        <taxon>Erysipelotrichales</taxon>
        <taxon>Coprobacillaceae</taxon>
        <taxon>Sharpea</taxon>
    </lineage>
</organism>
<feature type="signal peptide" evidence="3">
    <location>
        <begin position="1"/>
        <end position="22"/>
    </location>
</feature>